<sequence length="464" mass="52265">YPIYCFDKIATSHQRTRYCDGVRYLFGESPDCAYQSDQDGFFPVHIASMKGHVKVVEFFLKQYPDMSELINREGRNILHVAALSGKAKMVAYMLKRNDLEMLINGKDKKGNTPLHLASMAKHPMVVSNLTWDKRVNLSSLNILNMTAYDIALEFRDIFAFREQLTWLALRYAGARRAPPSVLRKKPQCLKLKMSDVLNEYKDLANTLVVVATLVITVTFAAAFTMPGGYNGSGGVATFLERHMFHLFAICNSTAMCSAITVVALIWAQQRDLGLFDSAFKFAVPMLGLTLTIVSMAFMASNYLVLRNLHWLAYLVLIIGSFFILALSILYFPLCLLSSPQNLIARYTIYFAFYLVRLTWQALRYADAPRAPPNTIWNNLQSYWDLEMPHSTDIYKDRVNTLLLVSTLMATVTFAAAFTMPDGYSGSGGTATFLEKHMFQVFVICITLAICIVQLLLLLLSSGHN</sequence>
<feature type="repeat" description="ANK" evidence="7">
    <location>
        <begin position="39"/>
        <end position="71"/>
    </location>
</feature>
<dbReference type="InterPro" id="IPR002110">
    <property type="entry name" value="Ankyrin_rpt"/>
</dbReference>
<comment type="caution">
    <text evidence="10">The sequence shown here is derived from an EMBL/GenBank/DDBJ whole genome shotgun (WGS) entry which is preliminary data.</text>
</comment>
<dbReference type="SUPFAM" id="SSF48403">
    <property type="entry name" value="Ankyrin repeat"/>
    <property type="match status" value="1"/>
</dbReference>
<dbReference type="Gene3D" id="1.25.40.20">
    <property type="entry name" value="Ankyrin repeat-containing domain"/>
    <property type="match status" value="1"/>
</dbReference>
<reference evidence="10 11" key="1">
    <citation type="journal article" date="2018" name="Sci. Data">
        <title>The draft genome sequence of cork oak.</title>
        <authorList>
            <person name="Ramos A.M."/>
            <person name="Usie A."/>
            <person name="Barbosa P."/>
            <person name="Barros P.M."/>
            <person name="Capote T."/>
            <person name="Chaves I."/>
            <person name="Simoes F."/>
            <person name="Abreu I."/>
            <person name="Carrasquinho I."/>
            <person name="Faro C."/>
            <person name="Guimaraes J.B."/>
            <person name="Mendonca D."/>
            <person name="Nobrega F."/>
            <person name="Rodrigues L."/>
            <person name="Saibo N.J.M."/>
            <person name="Varela M.C."/>
            <person name="Egas C."/>
            <person name="Matos J."/>
            <person name="Miguel C.M."/>
            <person name="Oliveira M.M."/>
            <person name="Ricardo C.P."/>
            <person name="Goncalves S."/>
        </authorList>
    </citation>
    <scope>NUCLEOTIDE SEQUENCE [LARGE SCALE GENOMIC DNA]</scope>
    <source>
        <strain evidence="11">cv. HL8</strain>
    </source>
</reference>
<keyword evidence="2 8" id="KW-0812">Transmembrane</keyword>
<evidence type="ECO:0000256" key="7">
    <source>
        <dbReference type="PROSITE-ProRule" id="PRU00023"/>
    </source>
</evidence>
<protein>
    <submittedName>
        <fullName evidence="10">Protein accelerated cell death 6</fullName>
    </submittedName>
</protein>
<organism evidence="10 11">
    <name type="scientific">Quercus suber</name>
    <name type="common">Cork oak</name>
    <dbReference type="NCBI Taxonomy" id="58331"/>
    <lineage>
        <taxon>Eukaryota</taxon>
        <taxon>Viridiplantae</taxon>
        <taxon>Streptophyta</taxon>
        <taxon>Embryophyta</taxon>
        <taxon>Tracheophyta</taxon>
        <taxon>Spermatophyta</taxon>
        <taxon>Magnoliopsida</taxon>
        <taxon>eudicotyledons</taxon>
        <taxon>Gunneridae</taxon>
        <taxon>Pentapetalae</taxon>
        <taxon>rosids</taxon>
        <taxon>fabids</taxon>
        <taxon>Fagales</taxon>
        <taxon>Fagaceae</taxon>
        <taxon>Quercus</taxon>
    </lineage>
</organism>
<dbReference type="InterPro" id="IPR026961">
    <property type="entry name" value="PGG_dom"/>
</dbReference>
<dbReference type="PROSITE" id="PS50297">
    <property type="entry name" value="ANK_REP_REGION"/>
    <property type="match status" value="1"/>
</dbReference>
<keyword evidence="11" id="KW-1185">Reference proteome</keyword>
<evidence type="ECO:0000259" key="9">
    <source>
        <dbReference type="Pfam" id="PF13962"/>
    </source>
</evidence>
<keyword evidence="5 7" id="KW-0040">ANK repeat</keyword>
<dbReference type="Pfam" id="PF12796">
    <property type="entry name" value="Ank_2"/>
    <property type="match status" value="1"/>
</dbReference>
<feature type="domain" description="PGG" evidence="9">
    <location>
        <begin position="199"/>
        <end position="303"/>
    </location>
</feature>
<feature type="transmembrane region" description="Helical" evidence="8">
    <location>
        <begin position="243"/>
        <end position="267"/>
    </location>
</feature>
<dbReference type="InterPro" id="IPR036770">
    <property type="entry name" value="Ankyrin_rpt-contain_sf"/>
</dbReference>
<evidence type="ECO:0000256" key="8">
    <source>
        <dbReference type="SAM" id="Phobius"/>
    </source>
</evidence>
<dbReference type="SMART" id="SM00248">
    <property type="entry name" value="ANK"/>
    <property type="match status" value="3"/>
</dbReference>
<evidence type="ECO:0000256" key="2">
    <source>
        <dbReference type="ARBA" id="ARBA00022692"/>
    </source>
</evidence>
<feature type="transmembrane region" description="Helical" evidence="8">
    <location>
        <begin position="437"/>
        <end position="459"/>
    </location>
</feature>
<feature type="transmembrane region" description="Helical" evidence="8">
    <location>
        <begin position="398"/>
        <end position="417"/>
    </location>
</feature>
<dbReference type="Proteomes" id="UP000237347">
    <property type="component" value="Unassembled WGS sequence"/>
</dbReference>
<evidence type="ECO:0000256" key="1">
    <source>
        <dbReference type="ARBA" id="ARBA00004141"/>
    </source>
</evidence>
<evidence type="ECO:0000313" key="10">
    <source>
        <dbReference type="EMBL" id="KAK7818459.1"/>
    </source>
</evidence>
<dbReference type="PANTHER" id="PTHR24186:SF46">
    <property type="entry name" value="PROTEIN ACCELERATED CELL DEATH 6-LIKE"/>
    <property type="match status" value="1"/>
</dbReference>
<evidence type="ECO:0000256" key="3">
    <source>
        <dbReference type="ARBA" id="ARBA00022737"/>
    </source>
</evidence>
<evidence type="ECO:0000313" key="11">
    <source>
        <dbReference type="Proteomes" id="UP000237347"/>
    </source>
</evidence>
<keyword evidence="6 8" id="KW-0472">Membrane</keyword>
<comment type="subcellular location">
    <subcellularLocation>
        <location evidence="1">Membrane</location>
        <topology evidence="1">Multi-pass membrane protein</topology>
    </subcellularLocation>
</comment>
<evidence type="ECO:0000256" key="6">
    <source>
        <dbReference type="ARBA" id="ARBA00023136"/>
    </source>
</evidence>
<dbReference type="Pfam" id="PF00023">
    <property type="entry name" value="Ank"/>
    <property type="match status" value="1"/>
</dbReference>
<evidence type="ECO:0000256" key="5">
    <source>
        <dbReference type="ARBA" id="ARBA00023043"/>
    </source>
</evidence>
<feature type="domain" description="PGG" evidence="9">
    <location>
        <begin position="394"/>
        <end position="459"/>
    </location>
</feature>
<dbReference type="PANTHER" id="PTHR24186">
    <property type="entry name" value="PROTEIN PHOSPHATASE 1 REGULATORY SUBUNIT"/>
    <property type="match status" value="1"/>
</dbReference>
<name>A0AAW0IWA1_QUESU</name>
<feature type="transmembrane region" description="Helical" evidence="8">
    <location>
        <begin position="203"/>
        <end position="223"/>
    </location>
</feature>
<keyword evidence="3" id="KW-0677">Repeat</keyword>
<dbReference type="Pfam" id="PF13962">
    <property type="entry name" value="PGG"/>
    <property type="match status" value="2"/>
</dbReference>
<keyword evidence="4 8" id="KW-1133">Transmembrane helix</keyword>
<dbReference type="GO" id="GO:0005886">
    <property type="term" value="C:plasma membrane"/>
    <property type="evidence" value="ECO:0007669"/>
    <property type="project" value="TreeGrafter"/>
</dbReference>
<feature type="transmembrane region" description="Helical" evidence="8">
    <location>
        <begin position="279"/>
        <end position="304"/>
    </location>
</feature>
<dbReference type="AlphaFoldDB" id="A0AAW0IWA1"/>
<proteinExistence type="predicted"/>
<feature type="transmembrane region" description="Helical" evidence="8">
    <location>
        <begin position="310"/>
        <end position="336"/>
    </location>
</feature>
<dbReference type="EMBL" id="PKMF04000827">
    <property type="protein sequence ID" value="KAK7818459.1"/>
    <property type="molecule type" value="Genomic_DNA"/>
</dbReference>
<evidence type="ECO:0000256" key="4">
    <source>
        <dbReference type="ARBA" id="ARBA00022989"/>
    </source>
</evidence>
<dbReference type="PROSITE" id="PS50088">
    <property type="entry name" value="ANK_REPEAT"/>
    <property type="match status" value="1"/>
</dbReference>
<gene>
    <name evidence="10" type="primary">ACD6_17</name>
    <name evidence="10" type="ORF">CFP56_041354</name>
</gene>
<accession>A0AAW0IWA1</accession>
<feature type="non-terminal residue" evidence="10">
    <location>
        <position position="1"/>
    </location>
</feature>